<organism evidence="6 7">
    <name type="scientific">Floridaenema flaviceps BLCC-F50</name>
    <dbReference type="NCBI Taxonomy" id="3153642"/>
    <lineage>
        <taxon>Bacteria</taxon>
        <taxon>Bacillati</taxon>
        <taxon>Cyanobacteriota</taxon>
        <taxon>Cyanophyceae</taxon>
        <taxon>Oscillatoriophycideae</taxon>
        <taxon>Aerosakkonematales</taxon>
        <taxon>Aerosakkonemataceae</taxon>
        <taxon>Floridanema</taxon>
        <taxon>Floridanema flaviceps</taxon>
    </lineage>
</organism>
<dbReference type="Gene3D" id="3.40.50.300">
    <property type="entry name" value="P-loop containing nucleotide triphosphate hydrolases"/>
    <property type="match status" value="1"/>
</dbReference>
<keyword evidence="7" id="KW-1185">Reference proteome</keyword>
<dbReference type="SMART" id="SM00065">
    <property type="entry name" value="GAF"/>
    <property type="match status" value="1"/>
</dbReference>
<dbReference type="InterPro" id="IPR027417">
    <property type="entry name" value="P-loop_NTPase"/>
</dbReference>
<dbReference type="InterPro" id="IPR001610">
    <property type="entry name" value="PAC"/>
</dbReference>
<dbReference type="InterPro" id="IPR029016">
    <property type="entry name" value="GAF-like_dom_sf"/>
</dbReference>
<proteinExistence type="predicted"/>
<feature type="domain" description="Protein kinase" evidence="2">
    <location>
        <begin position="7"/>
        <end position="288"/>
    </location>
</feature>
<evidence type="ECO:0000259" key="4">
    <source>
        <dbReference type="PROSITE" id="PS50112"/>
    </source>
</evidence>
<dbReference type="Gene3D" id="1.20.5.1930">
    <property type="match status" value="1"/>
</dbReference>
<dbReference type="Gene3D" id="3.30.450.40">
    <property type="match status" value="1"/>
</dbReference>
<dbReference type="SUPFAM" id="SSF55874">
    <property type="entry name" value="ATPase domain of HSP90 chaperone/DNA topoisomerase II/histidine kinase"/>
    <property type="match status" value="1"/>
</dbReference>
<dbReference type="InterPro" id="IPR041664">
    <property type="entry name" value="AAA_16"/>
</dbReference>
<dbReference type="Gene3D" id="3.30.450.20">
    <property type="entry name" value="PAS domain"/>
    <property type="match status" value="2"/>
</dbReference>
<evidence type="ECO:0000256" key="1">
    <source>
        <dbReference type="ARBA" id="ARBA00022777"/>
    </source>
</evidence>
<dbReference type="Pfam" id="PF07730">
    <property type="entry name" value="HisKA_3"/>
    <property type="match status" value="1"/>
</dbReference>
<dbReference type="Gene3D" id="1.10.510.10">
    <property type="entry name" value="Transferase(Phosphotransferase) domain 1"/>
    <property type="match status" value="1"/>
</dbReference>
<dbReference type="Gene3D" id="3.30.200.20">
    <property type="entry name" value="Phosphorylase Kinase, domain 1"/>
    <property type="match status" value="1"/>
</dbReference>
<dbReference type="InterPro" id="IPR003594">
    <property type="entry name" value="HATPase_dom"/>
</dbReference>
<dbReference type="SMART" id="SM00086">
    <property type="entry name" value="PAC"/>
    <property type="match status" value="1"/>
</dbReference>
<dbReference type="Pfam" id="PF00069">
    <property type="entry name" value="Pkinase"/>
    <property type="match status" value="1"/>
</dbReference>
<evidence type="ECO:0000313" key="7">
    <source>
        <dbReference type="Proteomes" id="UP001576784"/>
    </source>
</evidence>
<evidence type="ECO:0000259" key="5">
    <source>
        <dbReference type="PROSITE" id="PS50113"/>
    </source>
</evidence>
<reference evidence="6 7" key="1">
    <citation type="submission" date="2024-09" db="EMBL/GenBank/DDBJ databases">
        <title>Floridaenema gen nov. (Aerosakkonemataceae, Aerosakkonematales ord. nov., Cyanobacteria) from benthic tropical and subtropical fresh waters, with the description of four new species.</title>
        <authorList>
            <person name="Moretto J.A."/>
            <person name="Berthold D.E."/>
            <person name="Lefler F.W."/>
            <person name="Huang I.-S."/>
            <person name="Laughinghouse H. IV."/>
        </authorList>
    </citation>
    <scope>NUCLEOTIDE SEQUENCE [LARGE SCALE GENOMIC DNA]</scope>
    <source>
        <strain evidence="6 7">BLCC-F50</strain>
    </source>
</reference>
<feature type="domain" description="PAS" evidence="4">
    <location>
        <begin position="1518"/>
        <end position="1554"/>
    </location>
</feature>
<evidence type="ECO:0000259" key="2">
    <source>
        <dbReference type="PROSITE" id="PS50011"/>
    </source>
</evidence>
<dbReference type="SUPFAM" id="SSF55781">
    <property type="entry name" value="GAF domain-like"/>
    <property type="match status" value="1"/>
</dbReference>
<dbReference type="PANTHER" id="PTHR43642">
    <property type="entry name" value="HYBRID SIGNAL TRANSDUCTION HISTIDINE KINASE G"/>
    <property type="match status" value="1"/>
</dbReference>
<dbReference type="PANTHER" id="PTHR43642:SF1">
    <property type="entry name" value="HYBRID SIGNAL TRANSDUCTION HISTIDINE KINASE G"/>
    <property type="match status" value="1"/>
</dbReference>
<dbReference type="CDD" id="cd00130">
    <property type="entry name" value="PAS"/>
    <property type="match status" value="2"/>
</dbReference>
<dbReference type="CDD" id="cd16917">
    <property type="entry name" value="HATPase_UhpB-NarQ-NarX-like"/>
    <property type="match status" value="1"/>
</dbReference>
<evidence type="ECO:0000259" key="3">
    <source>
        <dbReference type="PROSITE" id="PS50109"/>
    </source>
</evidence>
<dbReference type="InterPro" id="IPR000719">
    <property type="entry name" value="Prot_kinase_dom"/>
</dbReference>
<dbReference type="InterPro" id="IPR011712">
    <property type="entry name" value="Sig_transdc_His_kin_sub3_dim/P"/>
</dbReference>
<dbReference type="InterPro" id="IPR011009">
    <property type="entry name" value="Kinase-like_dom_sf"/>
</dbReference>
<dbReference type="Pfam" id="PF08448">
    <property type="entry name" value="PAS_4"/>
    <property type="match status" value="2"/>
</dbReference>
<dbReference type="PROSITE" id="PS50011">
    <property type="entry name" value="PROTEIN_KINASE_DOM"/>
    <property type="match status" value="1"/>
</dbReference>
<name>A0ABV4XX56_9CYAN</name>
<keyword evidence="1" id="KW-0808">Transferase</keyword>
<dbReference type="NCBIfam" id="TIGR00229">
    <property type="entry name" value="sensory_box"/>
    <property type="match status" value="2"/>
</dbReference>
<dbReference type="InterPro" id="IPR053159">
    <property type="entry name" value="Hybrid_Histidine_Kinase"/>
</dbReference>
<keyword evidence="1" id="KW-0418">Kinase</keyword>
<dbReference type="Gene3D" id="3.30.565.10">
    <property type="entry name" value="Histidine kinase-like ATPase, C-terminal domain"/>
    <property type="match status" value="1"/>
</dbReference>
<dbReference type="SUPFAM" id="SSF55785">
    <property type="entry name" value="PYP-like sensor domain (PAS domain)"/>
    <property type="match status" value="2"/>
</dbReference>
<accession>A0ABV4XX56</accession>
<dbReference type="Proteomes" id="UP001576784">
    <property type="component" value="Unassembled WGS sequence"/>
</dbReference>
<dbReference type="PROSITE" id="PS50109">
    <property type="entry name" value="HIS_KIN"/>
    <property type="match status" value="1"/>
</dbReference>
<dbReference type="SUPFAM" id="SSF56112">
    <property type="entry name" value="Protein kinase-like (PK-like)"/>
    <property type="match status" value="1"/>
</dbReference>
<dbReference type="Pfam" id="PF01590">
    <property type="entry name" value="GAF"/>
    <property type="match status" value="1"/>
</dbReference>
<dbReference type="CDD" id="cd14014">
    <property type="entry name" value="STKc_PknB_like"/>
    <property type="match status" value="1"/>
</dbReference>
<dbReference type="InterPro" id="IPR000014">
    <property type="entry name" value="PAS"/>
</dbReference>
<sequence>MIALSGIAIQSKIYESSASSVYRGIAEQDGRSIIIKQLKQDYPTPQELTRYRQEYAITRSLDVEGVIKAYSQQDYQRTLVILLEDFGGESLEYWIRQRSEAFCPMPVSTFLPLAIKLSKILGRIHAANIIHKDINPGNIVFNPDTGVVKIIDFGIATQFNRTNPTFKSPHVLEGTLAYLSPEQTGRMNRSIDYRTDFYSLGVTFYELLTGELPFPTTDILELVHCHLAKPPIQPYELNAKISQPVSDIILKLMAKNAEDRYQSAWGIKADLENCADQLENSGQINPFELSLQDACDRFQIPQKLYGREEESAALLKAFERVAGRNDAKRRRRKDGEREQEDCTENHHVLASSKMMLVSGAAGVGKSALVQELYKPITAKRGYFISGKFDQFQRNIPYSAIVDALRKLVQQLLGESDEQVQQWRSQLINALGSNGQLIIDVIPEVELIIGKQSPVPDVGATEAQNRFNRVFGQFVRVFCSKEHPLVVFLDDLQWIDSASLKLIELMLLDGQTQFLFLIGAYRDNEVNSTHPLVLMLEKLHQQGALFQEINLLPLTLEPLSQLIAETLHHNTADVHPLAKLVLHKTEGNPFFVNEFLRMLYSENWLTFAVDRQSWQWNTAQIEAQAITDNVVELLLSKLKKLPEVTQQLLQLAACIGAEFDLETLAIVCERSPKTIFHDLLTAVQVDLIQPLSELDEDLLVQNYKFLHDRVQQAAYALIDESQKQVVHLQIGHNLLKKTLPERLSERLFEIVDHLNHGIELITNQTERDEIARLNLMAVQKAKAATAYRAALKYAIAGIELLATDSWQHQYDLSLVLHEEAAETAYLSGDFLAMEQWVAIVLQAARTILDEVKVHEVTIKTYVARTHKLDAIKVGLQVLAKLGLNLPESPTELQIKQALSETENVLQGRNIEDLVHLPLMTDASKLAAMRIISNIASPAFQAAPALFWLMACEQVKLSIQYGNAPTSAVAYSCYGVVVTAATQDVEKAHQLGQLALNLVERLNAQELKSKTFLIVAEGISFGKSHFREIVSLLQEGYSSGVETGDFGFAGLAAYQKCEYLYFSGLELTELEQEMENYSYAIAQLKQETCLNYHQIFWQAVLNLQGKVDNPCCLQGVAYDEQQGLNRYLAINDSLGFQYFYINKLILCYLFGQFTQALNSADAAEGYLKDAPGQVTMPLLHFYDSLVRLAIYSSVSDSEQKALLSKVVNNQEKMHKWAYHAPMNFLHKYHLIQAEKARVLGQLLEAEKSYEQAIQGARENGYIQEEALAYELAAKHYLARGLEKFAQLYMKEAHYCYERWGAIAKVKDLETCYPQLFPQSSNAVSTSVRTTTGSTSNTSHTNTSHTALDLATVMKAAQAISSEIELEQLLSSLMQILIENAGAQTGCLLLENSGEWTIEAACELSEGEEICTTQVLRSISTTRLPESILQYAIRTHESVILSDATREGNFINDPYIQKNQTRSLLCLPLLNQSKLVGVLYLENQLATGAFTPERAQILSLLSTQAAIAIENARLYSKLRESESRMTQFLEAIPVGIAVIDTAGRPYYFNQRAVQLLGKDSDPSVSPDRLVEAYQVYLAGTDQPYPTEALPSIRALSGERSTVDDMEIHQNDKTIPVEVWGTPVFDEQGKVTYAIAAFQDITERKQTEYLLANYNRTLEQQVAERTAALQQSEAALSHREQELRLIADALPALISYVDANQCYQFINRTYEIWFNRERDEILGNPVRQLLGEAFYQQIEPYINQVFEGQTVSLEAEIPFPLGKRCISATLIPDFDDNAQVRGFYSLITDISDRKRAEEASILEERTHIAREIHDTLAQAFTGIIIHTRSASNKVMADPEKAQTLLTQILSLARSGLAEARRSVESLRRPHLLESSNLQDALSRLAAQLNSSIATQIIYEVTGTPYPLSSDLENNLFRIGQEALTNAIKYARADEIRIELIYEPTQCSLRIRDNGQGFEVENQVMRNGFGLIGMAERAQRISAQLKIQSDLGQGTEIAVSINRGLNQYESAQ</sequence>
<comment type="caution">
    <text evidence="6">The sequence shown here is derived from an EMBL/GenBank/DDBJ whole genome shotgun (WGS) entry which is preliminary data.</text>
</comment>
<dbReference type="Pfam" id="PF02518">
    <property type="entry name" value="HATPase_c"/>
    <property type="match status" value="1"/>
</dbReference>
<dbReference type="InterPro" id="IPR000700">
    <property type="entry name" value="PAS-assoc_C"/>
</dbReference>
<dbReference type="EMBL" id="JBHFNR010000170">
    <property type="protein sequence ID" value="MFB2895833.1"/>
    <property type="molecule type" value="Genomic_DNA"/>
</dbReference>
<protein>
    <submittedName>
        <fullName evidence="6">AAA family ATPase</fullName>
    </submittedName>
</protein>
<dbReference type="SMART" id="SM00387">
    <property type="entry name" value="HATPase_c"/>
    <property type="match status" value="1"/>
</dbReference>
<feature type="domain" description="Histidine kinase" evidence="3">
    <location>
        <begin position="1803"/>
        <end position="2000"/>
    </location>
</feature>
<evidence type="ECO:0000313" key="6">
    <source>
        <dbReference type="EMBL" id="MFB2895833.1"/>
    </source>
</evidence>
<feature type="domain" description="PAC" evidence="5">
    <location>
        <begin position="1597"/>
        <end position="1649"/>
    </location>
</feature>
<dbReference type="SUPFAM" id="SSF52540">
    <property type="entry name" value="P-loop containing nucleoside triphosphate hydrolases"/>
    <property type="match status" value="1"/>
</dbReference>
<dbReference type="InterPro" id="IPR036890">
    <property type="entry name" value="HATPase_C_sf"/>
</dbReference>
<dbReference type="InterPro" id="IPR013656">
    <property type="entry name" value="PAS_4"/>
</dbReference>
<dbReference type="InterPro" id="IPR035965">
    <property type="entry name" value="PAS-like_dom_sf"/>
</dbReference>
<dbReference type="PROSITE" id="PS50112">
    <property type="entry name" value="PAS"/>
    <property type="match status" value="2"/>
</dbReference>
<dbReference type="PROSITE" id="PS50113">
    <property type="entry name" value="PAC"/>
    <property type="match status" value="1"/>
</dbReference>
<dbReference type="Pfam" id="PF13191">
    <property type="entry name" value="AAA_16"/>
    <property type="match status" value="1"/>
</dbReference>
<dbReference type="InterPro" id="IPR003018">
    <property type="entry name" value="GAF"/>
</dbReference>
<dbReference type="RefSeq" id="WP_413265468.1">
    <property type="nucleotide sequence ID" value="NZ_JBHFNR010000170.1"/>
</dbReference>
<dbReference type="InterPro" id="IPR005467">
    <property type="entry name" value="His_kinase_dom"/>
</dbReference>
<feature type="domain" description="PAS" evidence="4">
    <location>
        <begin position="1675"/>
        <end position="1745"/>
    </location>
</feature>
<gene>
    <name evidence="6" type="ORF">ACE1CI_23235</name>
</gene>
<dbReference type="SMART" id="SM00091">
    <property type="entry name" value="PAS"/>
    <property type="match status" value="2"/>
</dbReference>